<dbReference type="OrthoDB" id="1449578at2"/>
<sequence length="114" mass="12451">MIGIVVLILVGRGFYNLAKQHNINNPWIYFIAPIALYYGVSISIGVAVGVVSAMYYPDLIDAEGELSGGAYASVLVGSIAGGAAAVYFLYNSLKKRWSRREVNEDLLDESIVRY</sequence>
<keyword evidence="1" id="KW-0472">Membrane</keyword>
<protein>
    <submittedName>
        <fullName evidence="2">Uncharacterized protein</fullName>
    </submittedName>
</protein>
<accession>A0A6N6RME7</accession>
<gene>
    <name evidence="2" type="ORF">F8C67_03120</name>
</gene>
<keyword evidence="3" id="KW-1185">Reference proteome</keyword>
<feature type="transmembrane region" description="Helical" evidence="1">
    <location>
        <begin position="27"/>
        <end position="56"/>
    </location>
</feature>
<evidence type="ECO:0000256" key="1">
    <source>
        <dbReference type="SAM" id="Phobius"/>
    </source>
</evidence>
<name>A0A6N6RME7_9FLAO</name>
<keyword evidence="1" id="KW-0812">Transmembrane</keyword>
<dbReference type="Proteomes" id="UP000468650">
    <property type="component" value="Unassembled WGS sequence"/>
</dbReference>
<organism evidence="2 3">
    <name type="scientific">Phaeocystidibacter luteus</name>
    <dbReference type="NCBI Taxonomy" id="911197"/>
    <lineage>
        <taxon>Bacteria</taxon>
        <taxon>Pseudomonadati</taxon>
        <taxon>Bacteroidota</taxon>
        <taxon>Flavobacteriia</taxon>
        <taxon>Flavobacteriales</taxon>
        <taxon>Phaeocystidibacteraceae</taxon>
        <taxon>Phaeocystidibacter</taxon>
    </lineage>
</organism>
<dbReference type="AlphaFoldDB" id="A0A6N6RME7"/>
<dbReference type="EMBL" id="WBVO01000001">
    <property type="protein sequence ID" value="KAB2814751.1"/>
    <property type="molecule type" value="Genomic_DNA"/>
</dbReference>
<dbReference type="RefSeq" id="WP_151666329.1">
    <property type="nucleotide sequence ID" value="NZ_WBVO01000001.1"/>
</dbReference>
<keyword evidence="1" id="KW-1133">Transmembrane helix</keyword>
<reference evidence="2 3" key="1">
    <citation type="submission" date="2019-09" db="EMBL/GenBank/DDBJ databases">
        <title>Genomes of family Cryomorphaceae.</title>
        <authorList>
            <person name="Bowman J.P."/>
        </authorList>
    </citation>
    <scope>NUCLEOTIDE SEQUENCE [LARGE SCALE GENOMIC DNA]</scope>
    <source>
        <strain evidence="2 3">LMG 25704</strain>
    </source>
</reference>
<evidence type="ECO:0000313" key="3">
    <source>
        <dbReference type="Proteomes" id="UP000468650"/>
    </source>
</evidence>
<feature type="transmembrane region" description="Helical" evidence="1">
    <location>
        <begin position="68"/>
        <end position="90"/>
    </location>
</feature>
<evidence type="ECO:0000313" key="2">
    <source>
        <dbReference type="EMBL" id="KAB2814751.1"/>
    </source>
</evidence>
<proteinExistence type="predicted"/>
<comment type="caution">
    <text evidence="2">The sequence shown here is derived from an EMBL/GenBank/DDBJ whole genome shotgun (WGS) entry which is preliminary data.</text>
</comment>